<dbReference type="AlphaFoldDB" id="A0A100XZX0"/>
<dbReference type="STRING" id="227598.APY94_00140"/>
<dbReference type="OrthoDB" id="88493at2157"/>
<gene>
    <name evidence="1" type="ORF">APY94_00140</name>
</gene>
<evidence type="ECO:0000313" key="1">
    <source>
        <dbReference type="EMBL" id="KUH34820.1"/>
    </source>
</evidence>
<protein>
    <submittedName>
        <fullName evidence="1">Uncharacterized protein</fullName>
    </submittedName>
</protein>
<dbReference type="EMBL" id="LLYW01000001">
    <property type="protein sequence ID" value="KUH34820.1"/>
    <property type="molecule type" value="Genomic_DNA"/>
</dbReference>
<comment type="caution">
    <text evidence="1">The sequence shown here is derived from an EMBL/GenBank/DDBJ whole genome shotgun (WGS) entry which is preliminary data.</text>
</comment>
<accession>A0A100XZX0</accession>
<sequence>MTPSDASTWSRIVSGMENYALAEVSFEELGLDAIADRYFTPDLMVGVDIRKVKVLKVSTAEGQEFYWVKGFMPVTRELLDKSHKRGILADVMVKRAAENYAVLTGKFNGKDIFVSTYVVPEEWFINVLLSAVKAFLDSYGERGLIVLDADSSKNNEKGGGVG</sequence>
<organism evidence="1 2">
    <name type="scientific">Thermococcus celericrescens</name>
    <dbReference type="NCBI Taxonomy" id="227598"/>
    <lineage>
        <taxon>Archaea</taxon>
        <taxon>Methanobacteriati</taxon>
        <taxon>Methanobacteriota</taxon>
        <taxon>Thermococci</taxon>
        <taxon>Thermococcales</taxon>
        <taxon>Thermococcaceae</taxon>
        <taxon>Thermococcus</taxon>
    </lineage>
</organism>
<keyword evidence="2" id="KW-1185">Reference proteome</keyword>
<dbReference type="Proteomes" id="UP000053462">
    <property type="component" value="Unassembled WGS sequence"/>
</dbReference>
<proteinExistence type="predicted"/>
<reference evidence="1 2" key="1">
    <citation type="submission" date="2015-10" db="EMBL/GenBank/DDBJ databases">
        <title>Draft genome sequence of Thermococcus celericrescens strain DSM 17994.</title>
        <authorList>
            <person name="Hong S.-J."/>
            <person name="Park C.-E."/>
            <person name="Shin J.-H."/>
        </authorList>
    </citation>
    <scope>NUCLEOTIDE SEQUENCE [LARGE SCALE GENOMIC DNA]</scope>
    <source>
        <strain evidence="1 2">DSM 17994</strain>
    </source>
</reference>
<name>A0A100XZX0_9EURY</name>
<evidence type="ECO:0000313" key="2">
    <source>
        <dbReference type="Proteomes" id="UP000053462"/>
    </source>
</evidence>
<dbReference type="RefSeq" id="WP_058937720.1">
    <property type="nucleotide sequence ID" value="NZ_LLYW01000001.1"/>
</dbReference>